<feature type="non-terminal residue" evidence="1">
    <location>
        <position position="47"/>
    </location>
</feature>
<evidence type="ECO:0000313" key="2">
    <source>
        <dbReference type="Proteomes" id="UP000789901"/>
    </source>
</evidence>
<reference evidence="1 2" key="1">
    <citation type="submission" date="2021-06" db="EMBL/GenBank/DDBJ databases">
        <authorList>
            <person name="Kallberg Y."/>
            <person name="Tangrot J."/>
            <person name="Rosling A."/>
        </authorList>
    </citation>
    <scope>NUCLEOTIDE SEQUENCE [LARGE SCALE GENOMIC DNA]</scope>
    <source>
        <strain evidence="1 2">120-4 pot B 10/14</strain>
    </source>
</reference>
<sequence length="47" mass="5250">MLQAIGTKVSESSKDLILVSRLKKLHPDEQIPANIGYCLCQILQIKI</sequence>
<comment type="caution">
    <text evidence="1">The sequence shown here is derived from an EMBL/GenBank/DDBJ whole genome shotgun (WGS) entry which is preliminary data.</text>
</comment>
<organism evidence="1 2">
    <name type="scientific">Gigaspora margarita</name>
    <dbReference type="NCBI Taxonomy" id="4874"/>
    <lineage>
        <taxon>Eukaryota</taxon>
        <taxon>Fungi</taxon>
        <taxon>Fungi incertae sedis</taxon>
        <taxon>Mucoromycota</taxon>
        <taxon>Glomeromycotina</taxon>
        <taxon>Glomeromycetes</taxon>
        <taxon>Diversisporales</taxon>
        <taxon>Gigasporaceae</taxon>
        <taxon>Gigaspora</taxon>
    </lineage>
</organism>
<keyword evidence="2" id="KW-1185">Reference proteome</keyword>
<protein>
    <submittedName>
        <fullName evidence="1">32606_t:CDS:1</fullName>
    </submittedName>
</protein>
<gene>
    <name evidence="1" type="ORF">GMARGA_LOCUS23827</name>
</gene>
<accession>A0ABN7VWT6</accession>
<proteinExistence type="predicted"/>
<dbReference type="EMBL" id="CAJVQB010024523">
    <property type="protein sequence ID" value="CAG8804326.1"/>
    <property type="molecule type" value="Genomic_DNA"/>
</dbReference>
<dbReference type="Proteomes" id="UP000789901">
    <property type="component" value="Unassembled WGS sequence"/>
</dbReference>
<feature type="non-terminal residue" evidence="1">
    <location>
        <position position="1"/>
    </location>
</feature>
<evidence type="ECO:0000313" key="1">
    <source>
        <dbReference type="EMBL" id="CAG8804326.1"/>
    </source>
</evidence>
<name>A0ABN7VWT6_GIGMA</name>